<dbReference type="InterPro" id="IPR003439">
    <property type="entry name" value="ABC_transporter-like_ATP-bd"/>
</dbReference>
<dbReference type="PANTHER" id="PTHR37285">
    <property type="entry name" value="SPORE WALL MATURATION PROTEIN DIT1"/>
    <property type="match status" value="1"/>
</dbReference>
<keyword evidence="1" id="KW-0547">Nucleotide-binding</keyword>
<dbReference type="PANTHER" id="PTHR37285:SF5">
    <property type="entry name" value="SPORE WALL MATURATION PROTEIN DIT1"/>
    <property type="match status" value="1"/>
</dbReference>
<proteinExistence type="predicted"/>
<dbReference type="Pfam" id="PF00005">
    <property type="entry name" value="ABC_tran"/>
    <property type="match status" value="1"/>
</dbReference>
<dbReference type="InterPro" id="IPR027417">
    <property type="entry name" value="P-loop_NTPase"/>
</dbReference>
<feature type="domain" description="ABC transporter" evidence="3">
    <location>
        <begin position="425"/>
        <end position="684"/>
    </location>
</feature>
<accession>A0A0D2DJM7</accession>
<dbReference type="GO" id="GO:0005524">
    <property type="term" value="F:ATP binding"/>
    <property type="evidence" value="ECO:0007669"/>
    <property type="project" value="UniProtKB-KW"/>
</dbReference>
<evidence type="ECO:0000313" key="5">
    <source>
        <dbReference type="Proteomes" id="UP000053342"/>
    </source>
</evidence>
<keyword evidence="5" id="KW-1185">Reference proteome</keyword>
<reference evidence="4 5" key="1">
    <citation type="submission" date="2015-01" db="EMBL/GenBank/DDBJ databases">
        <title>The Genome Sequence of Exophiala oligosperma CBS72588.</title>
        <authorList>
            <consortium name="The Broad Institute Genomics Platform"/>
            <person name="Cuomo C."/>
            <person name="de Hoog S."/>
            <person name="Gorbushina A."/>
            <person name="Stielow B."/>
            <person name="Teixiera M."/>
            <person name="Abouelleil A."/>
            <person name="Chapman S.B."/>
            <person name="Priest M."/>
            <person name="Young S.K."/>
            <person name="Wortman J."/>
            <person name="Nusbaum C."/>
            <person name="Birren B."/>
        </authorList>
    </citation>
    <scope>NUCLEOTIDE SEQUENCE [LARGE SCALE GENOMIC DNA]</scope>
    <source>
        <strain evidence="4 5">CBS 72588</strain>
    </source>
</reference>
<organism evidence="4 5">
    <name type="scientific">Exophiala oligosperma</name>
    <dbReference type="NCBI Taxonomy" id="215243"/>
    <lineage>
        <taxon>Eukaryota</taxon>
        <taxon>Fungi</taxon>
        <taxon>Dikarya</taxon>
        <taxon>Ascomycota</taxon>
        <taxon>Pezizomycotina</taxon>
        <taxon>Eurotiomycetes</taxon>
        <taxon>Chaetothyriomycetidae</taxon>
        <taxon>Chaetothyriales</taxon>
        <taxon>Herpotrichiellaceae</taxon>
        <taxon>Exophiala</taxon>
    </lineage>
</organism>
<dbReference type="OrthoDB" id="429813at2759"/>
<gene>
    <name evidence="4" type="ORF">PV06_04325</name>
</gene>
<keyword evidence="2" id="KW-0067">ATP-binding</keyword>
<dbReference type="SUPFAM" id="SSF52540">
    <property type="entry name" value="P-loop containing nucleoside triphosphate hydrolases"/>
    <property type="match status" value="1"/>
</dbReference>
<dbReference type="RefSeq" id="XP_016263409.1">
    <property type="nucleotide sequence ID" value="XM_016405203.1"/>
</dbReference>
<dbReference type="EMBL" id="KN847335">
    <property type="protein sequence ID" value="KIW43193.1"/>
    <property type="molecule type" value="Genomic_DNA"/>
</dbReference>
<dbReference type="AlphaFoldDB" id="A0A0D2DJM7"/>
<evidence type="ECO:0000313" key="4">
    <source>
        <dbReference type="EMBL" id="KIW43193.1"/>
    </source>
</evidence>
<protein>
    <recommendedName>
        <fullName evidence="3">ABC transporter domain-containing protein</fullName>
    </recommendedName>
</protein>
<dbReference type="GO" id="GO:0016887">
    <property type="term" value="F:ATP hydrolysis activity"/>
    <property type="evidence" value="ECO:0007669"/>
    <property type="project" value="InterPro"/>
</dbReference>
<dbReference type="VEuPathDB" id="FungiDB:PV06_04325"/>
<dbReference type="InterPro" id="IPR003593">
    <property type="entry name" value="AAA+_ATPase"/>
</dbReference>
<evidence type="ECO:0000259" key="3">
    <source>
        <dbReference type="PROSITE" id="PS50893"/>
    </source>
</evidence>
<dbReference type="InterPro" id="IPR007817">
    <property type="entry name" value="Isocyanide_synthase_DIT1"/>
</dbReference>
<evidence type="ECO:0000256" key="2">
    <source>
        <dbReference type="ARBA" id="ARBA00022840"/>
    </source>
</evidence>
<dbReference type="Pfam" id="PF05141">
    <property type="entry name" value="DIT1_PvcA"/>
    <property type="match status" value="1"/>
</dbReference>
<dbReference type="Gene3D" id="3.40.50.300">
    <property type="entry name" value="P-loop containing nucleotide triphosphate hydrolases"/>
    <property type="match status" value="1"/>
</dbReference>
<dbReference type="SMART" id="SM00382">
    <property type="entry name" value="AAA"/>
    <property type="match status" value="1"/>
</dbReference>
<name>A0A0D2DJM7_9EURO</name>
<sequence length="808" mass="90158">MAFTADTDLMTNSHVLSNGCPPISGQNVTPNASVESLVPFNIIPQNTGSMVNTISSTLTSDEEDVSITVISTDILEVIFDYALNKFDNCRDRLEAGRPKFISVLNKFVEAGVRIDMCLPAFPFKSANKVYKALGFLPDKAEEIALARLHNMCRRIEDIYAPGAHVVIISDGLVYNDLLGISDRDTWHYGQALREMAVEKGFTNIGFSRLRDFVDFKLPDSLDEISYVANATNFRRFILNKFGKEGLDVDQLIADDEDTRLTYQGYRRFLMSDLRHIYTLGGTRTSNTYKRETKYLAKQMLVRGYAFAGAIKQNFPNHLRLSIHQSTGEHKVSMSLLNTKTGFTTPWHCSVALMADGEWMSAPMGDFKENPRMKVVEEKGRPSYFREMTDEEFLEEPNRADEAAIVQFEDPTVSENYEQERNENFVHWEDLTYDVKSGGKRKRLLDQVDGWLRGGTLTALMVGALSFSLLLLINSVLQGVSGAGKTILLDILANRSTSGAAHGDILVNGQPRNIASKNMAGVVYQSDLQFPGATVREALIFSAILRQPKTTPYVEKIAYAEEVVHLIGMEALADTAIGTGGEVLNSEQRKRLAIGIELAAKPTTLILLDQPLSGLDCQAALSICALLRKLAQKGLAILCTISQPSVRLLQSFDRLILLAKGGKQLYFGKIGVSCKTVISYFEQNGARQRNAEENPVEWVFEVTGSNADSDSPQDWSETWNNSPERKAVRKKLLQLKEKFAGQLESVNDPSASDIIQQAVAQLDVRDLQRTYYKYLFLEKMQLPLDYLKPDIYGQLLADSAAIHRPLYPL</sequence>
<dbReference type="GeneID" id="27356399"/>
<dbReference type="STRING" id="215243.A0A0D2DJM7"/>
<evidence type="ECO:0000256" key="1">
    <source>
        <dbReference type="ARBA" id="ARBA00022741"/>
    </source>
</evidence>
<dbReference type="Proteomes" id="UP000053342">
    <property type="component" value="Unassembled WGS sequence"/>
</dbReference>
<dbReference type="PROSITE" id="PS50893">
    <property type="entry name" value="ABC_TRANSPORTER_2"/>
    <property type="match status" value="1"/>
</dbReference>